<feature type="compositionally biased region" description="Low complexity" evidence="1">
    <location>
        <begin position="1"/>
        <end position="20"/>
    </location>
</feature>
<feature type="compositionally biased region" description="Acidic residues" evidence="1">
    <location>
        <begin position="24"/>
        <end position="35"/>
    </location>
</feature>
<reference evidence="2" key="1">
    <citation type="submission" date="2019-12" db="EMBL/GenBank/DDBJ databases">
        <title>Genome sequencing and annotation of Brassica cretica.</title>
        <authorList>
            <person name="Studholme D.J."/>
            <person name="Sarris P.F."/>
        </authorList>
    </citation>
    <scope>NUCLEOTIDE SEQUENCE</scope>
    <source>
        <strain evidence="2">PFS-102/07</strain>
        <tissue evidence="2">Leaf</tissue>
    </source>
</reference>
<sequence>MSGSKTKSAVGSSSASVSGSSCGGDDDAGSDDDEGGTFDLAWNYEKLYEHWLKLVETNSDLAKDKATLEAQVAEAL</sequence>
<protein>
    <submittedName>
        <fullName evidence="2">Uncharacterized protein</fullName>
    </submittedName>
</protein>
<evidence type="ECO:0000256" key="1">
    <source>
        <dbReference type="SAM" id="MobiDB-lite"/>
    </source>
</evidence>
<dbReference type="EMBL" id="QGKY02000094">
    <property type="protein sequence ID" value="KAF2601929.1"/>
    <property type="molecule type" value="Genomic_DNA"/>
</dbReference>
<comment type="caution">
    <text evidence="2">The sequence shown here is derived from an EMBL/GenBank/DDBJ whole genome shotgun (WGS) entry which is preliminary data.</text>
</comment>
<feature type="region of interest" description="Disordered" evidence="1">
    <location>
        <begin position="1"/>
        <end position="35"/>
    </location>
</feature>
<evidence type="ECO:0000313" key="2">
    <source>
        <dbReference type="EMBL" id="KAF2601929.1"/>
    </source>
</evidence>
<dbReference type="PROSITE" id="PS51257">
    <property type="entry name" value="PROKAR_LIPOPROTEIN"/>
    <property type="match status" value="1"/>
</dbReference>
<name>A0A8S9L5Z9_BRACR</name>
<proteinExistence type="predicted"/>
<gene>
    <name evidence="2" type="ORF">F2Q70_00027426</name>
</gene>
<accession>A0A8S9L5Z9</accession>
<organism evidence="2">
    <name type="scientific">Brassica cretica</name>
    <name type="common">Mustard</name>
    <dbReference type="NCBI Taxonomy" id="69181"/>
    <lineage>
        <taxon>Eukaryota</taxon>
        <taxon>Viridiplantae</taxon>
        <taxon>Streptophyta</taxon>
        <taxon>Embryophyta</taxon>
        <taxon>Tracheophyta</taxon>
        <taxon>Spermatophyta</taxon>
        <taxon>Magnoliopsida</taxon>
        <taxon>eudicotyledons</taxon>
        <taxon>Gunneridae</taxon>
        <taxon>Pentapetalae</taxon>
        <taxon>rosids</taxon>
        <taxon>malvids</taxon>
        <taxon>Brassicales</taxon>
        <taxon>Brassicaceae</taxon>
        <taxon>Brassiceae</taxon>
        <taxon>Brassica</taxon>
    </lineage>
</organism>
<dbReference type="AlphaFoldDB" id="A0A8S9L5Z9"/>